<dbReference type="InParanoid" id="E3K8Z9"/>
<dbReference type="RefSeq" id="XP_003324983.2">
    <property type="nucleotide sequence ID" value="XM_003324935.2"/>
</dbReference>
<keyword evidence="3" id="KW-1185">Reference proteome</keyword>
<feature type="compositionally biased region" description="Polar residues" evidence="1">
    <location>
        <begin position="166"/>
        <end position="179"/>
    </location>
</feature>
<name>E3K8Z9_PUCGT</name>
<dbReference type="EMBL" id="DS178276">
    <property type="protein sequence ID" value="EFP80564.2"/>
    <property type="molecule type" value="Genomic_DNA"/>
</dbReference>
<proteinExistence type="predicted"/>
<reference evidence="3" key="2">
    <citation type="journal article" date="2011" name="Proc. Natl. Acad. Sci. U.S.A.">
        <title>Obligate biotrophy features unraveled by the genomic analysis of rust fungi.</title>
        <authorList>
            <person name="Duplessis S."/>
            <person name="Cuomo C.A."/>
            <person name="Lin Y.-C."/>
            <person name="Aerts A."/>
            <person name="Tisserant E."/>
            <person name="Veneault-Fourrey C."/>
            <person name="Joly D.L."/>
            <person name="Hacquard S."/>
            <person name="Amselem J."/>
            <person name="Cantarel B.L."/>
            <person name="Chiu R."/>
            <person name="Coutinho P.M."/>
            <person name="Feau N."/>
            <person name="Field M."/>
            <person name="Frey P."/>
            <person name="Gelhaye E."/>
            <person name="Goldberg J."/>
            <person name="Grabherr M.G."/>
            <person name="Kodira C.D."/>
            <person name="Kohler A."/>
            <person name="Kuees U."/>
            <person name="Lindquist E.A."/>
            <person name="Lucas S.M."/>
            <person name="Mago R."/>
            <person name="Mauceli E."/>
            <person name="Morin E."/>
            <person name="Murat C."/>
            <person name="Pangilinan J.L."/>
            <person name="Park R."/>
            <person name="Pearson M."/>
            <person name="Quesneville H."/>
            <person name="Rouhier N."/>
            <person name="Sakthikumar S."/>
            <person name="Salamov A.A."/>
            <person name="Schmutz J."/>
            <person name="Selles B."/>
            <person name="Shapiro H."/>
            <person name="Tanguay P."/>
            <person name="Tuskan G.A."/>
            <person name="Henrissat B."/>
            <person name="Van de Peer Y."/>
            <person name="Rouze P."/>
            <person name="Ellis J.G."/>
            <person name="Dodds P.N."/>
            <person name="Schein J.E."/>
            <person name="Zhong S."/>
            <person name="Hamelin R.C."/>
            <person name="Grigoriev I.V."/>
            <person name="Szabo L.J."/>
            <person name="Martin F."/>
        </authorList>
    </citation>
    <scope>NUCLEOTIDE SEQUENCE [LARGE SCALE GENOMIC DNA]</scope>
    <source>
        <strain evidence="3">CRL 75-36-700-3 / race SCCL</strain>
    </source>
</reference>
<evidence type="ECO:0000256" key="1">
    <source>
        <dbReference type="SAM" id="MobiDB-lite"/>
    </source>
</evidence>
<dbReference type="KEGG" id="pgr:PGTG_06520"/>
<accession>E3K8Z9</accession>
<dbReference type="HOGENOM" id="CLU_1504164_0_0_1"/>
<evidence type="ECO:0000313" key="3">
    <source>
        <dbReference type="Proteomes" id="UP000008783"/>
    </source>
</evidence>
<reference key="1">
    <citation type="submission" date="2007-01" db="EMBL/GenBank/DDBJ databases">
        <title>The Genome Sequence of Puccinia graminis f. sp. tritici Strain CRL 75-36-700-3.</title>
        <authorList>
            <consortium name="The Broad Institute Genome Sequencing Platform"/>
            <person name="Birren B."/>
            <person name="Lander E."/>
            <person name="Galagan J."/>
            <person name="Nusbaum C."/>
            <person name="Devon K."/>
            <person name="Cuomo C."/>
            <person name="Jaffe D."/>
            <person name="Butler J."/>
            <person name="Alvarez P."/>
            <person name="Gnerre S."/>
            <person name="Grabherr M."/>
            <person name="Mauceli E."/>
            <person name="Brockman W."/>
            <person name="Young S."/>
            <person name="LaButti K."/>
            <person name="Sykes S."/>
            <person name="DeCaprio D."/>
            <person name="Crawford M."/>
            <person name="Koehrsen M."/>
            <person name="Engels R."/>
            <person name="Montgomery P."/>
            <person name="Pearson M."/>
            <person name="Howarth C."/>
            <person name="Larson L."/>
            <person name="White J."/>
            <person name="Zeng Q."/>
            <person name="Kodira C."/>
            <person name="Yandava C."/>
            <person name="Alvarado L."/>
            <person name="O'Leary S."/>
            <person name="Szabo L."/>
            <person name="Dean R."/>
            <person name="Schein J."/>
        </authorList>
    </citation>
    <scope>NUCLEOTIDE SEQUENCE</scope>
    <source>
        <strain>CRL 75-36-700-3</strain>
    </source>
</reference>
<dbReference type="GeneID" id="10539575"/>
<gene>
    <name evidence="2" type="ORF">PGTG_06520</name>
</gene>
<dbReference type="VEuPathDB" id="FungiDB:PGTG_06520"/>
<organism evidence="2 3">
    <name type="scientific">Puccinia graminis f. sp. tritici (strain CRL 75-36-700-3 / race SCCL)</name>
    <name type="common">Black stem rust fungus</name>
    <dbReference type="NCBI Taxonomy" id="418459"/>
    <lineage>
        <taxon>Eukaryota</taxon>
        <taxon>Fungi</taxon>
        <taxon>Dikarya</taxon>
        <taxon>Basidiomycota</taxon>
        <taxon>Pucciniomycotina</taxon>
        <taxon>Pucciniomycetes</taxon>
        <taxon>Pucciniales</taxon>
        <taxon>Pucciniaceae</taxon>
        <taxon>Puccinia</taxon>
    </lineage>
</organism>
<sequence>MFNNTGLPLPIIKRRGVNIRGPKTQAEAQESERAEPALCSSALARMALREASNTTAEIRHPASLHPSLHSIWKIEIAMYRFVDEEERNTGFRALDEDRQPDWDRGSPMISVFKLGRTTGSLLYRAETEQHEQHPISPPPGRVDGLSPPSREQNDCRGTAALAQKSLCPQSRTMDSVQGT</sequence>
<evidence type="ECO:0000313" key="2">
    <source>
        <dbReference type="EMBL" id="EFP80564.2"/>
    </source>
</evidence>
<feature type="region of interest" description="Disordered" evidence="1">
    <location>
        <begin position="126"/>
        <end position="179"/>
    </location>
</feature>
<dbReference type="AlphaFoldDB" id="E3K8Z9"/>
<protein>
    <submittedName>
        <fullName evidence="2">Uncharacterized protein</fullName>
    </submittedName>
</protein>
<dbReference type="Proteomes" id="UP000008783">
    <property type="component" value="Unassembled WGS sequence"/>
</dbReference>